<sequence length="237" mass="26967">MERFFDPTAPGTFIAFSPQHLIVLSIFALLTVLLYVFRGYLRDTSGRRYVRYVLIAALAASELSLNVWYVAEGVYDPADSLPLELCSISLYLCIFMLLLRSERLFRIAYFTGIGGAVQALLTPVLYYGFPHFVFFEFFAAHIAIILAVLYMVWVERFRPTLRSVFVTLGFLNAMLVLVFIVNSITGGNYMFVARKPETASPLDLLGPYPWYLLSMEAVALVVFLLLYLPFYKRRAVG</sequence>
<dbReference type="InterPro" id="IPR011737">
    <property type="entry name" value="CHP02206_TP0381"/>
</dbReference>
<feature type="transmembrane region" description="Helical" evidence="1">
    <location>
        <begin position="107"/>
        <end position="126"/>
    </location>
</feature>
<keyword evidence="3" id="KW-1185">Reference proteome</keyword>
<feature type="transmembrane region" description="Helical" evidence="1">
    <location>
        <begin position="49"/>
        <end position="69"/>
    </location>
</feature>
<organism evidence="2 3">
    <name type="scientific">Paenibacillus ginsengarvi</name>
    <dbReference type="NCBI Taxonomy" id="400777"/>
    <lineage>
        <taxon>Bacteria</taxon>
        <taxon>Bacillati</taxon>
        <taxon>Bacillota</taxon>
        <taxon>Bacilli</taxon>
        <taxon>Bacillales</taxon>
        <taxon>Paenibacillaceae</taxon>
        <taxon>Paenibacillus</taxon>
    </lineage>
</organism>
<protein>
    <submittedName>
        <fullName evidence="2">TIGR02206 family membrane protein</fullName>
    </submittedName>
</protein>
<dbReference type="Pfam" id="PF14808">
    <property type="entry name" value="TMEM164"/>
    <property type="match status" value="1"/>
</dbReference>
<evidence type="ECO:0000313" key="2">
    <source>
        <dbReference type="EMBL" id="RKN84922.1"/>
    </source>
</evidence>
<feature type="transmembrane region" description="Helical" evidence="1">
    <location>
        <begin position="20"/>
        <end position="37"/>
    </location>
</feature>
<keyword evidence="1" id="KW-0812">Transmembrane</keyword>
<dbReference type="EMBL" id="RBAH01000006">
    <property type="protein sequence ID" value="RKN84922.1"/>
    <property type="molecule type" value="Genomic_DNA"/>
</dbReference>
<dbReference type="Proteomes" id="UP000282311">
    <property type="component" value="Unassembled WGS sequence"/>
</dbReference>
<accession>A0A3B0CIA4</accession>
<gene>
    <name evidence="2" type="ORF">D7M11_10350</name>
</gene>
<keyword evidence="1" id="KW-0472">Membrane</keyword>
<comment type="caution">
    <text evidence="2">The sequence shown here is derived from an EMBL/GenBank/DDBJ whole genome shotgun (WGS) entry which is preliminary data.</text>
</comment>
<reference evidence="2 3" key="1">
    <citation type="journal article" date="2007" name="Int. J. Syst. Evol. Microbiol.">
        <title>Paenibacillus ginsengarvi sp. nov., isolated from soil from ginseng cultivation.</title>
        <authorList>
            <person name="Yoon M.H."/>
            <person name="Ten L.N."/>
            <person name="Im W.T."/>
        </authorList>
    </citation>
    <scope>NUCLEOTIDE SEQUENCE [LARGE SCALE GENOMIC DNA]</scope>
    <source>
        <strain evidence="2 3">KCTC 13059</strain>
    </source>
</reference>
<dbReference type="NCBIfam" id="TIGR02206">
    <property type="entry name" value="intg_mem_TP0381"/>
    <property type="match status" value="1"/>
</dbReference>
<feature type="transmembrane region" description="Helical" evidence="1">
    <location>
        <begin position="165"/>
        <end position="190"/>
    </location>
</feature>
<dbReference type="AlphaFoldDB" id="A0A3B0CIA4"/>
<feature type="transmembrane region" description="Helical" evidence="1">
    <location>
        <begin position="132"/>
        <end position="153"/>
    </location>
</feature>
<dbReference type="RefSeq" id="WP_120747128.1">
    <property type="nucleotide sequence ID" value="NZ_RBAH01000006.1"/>
</dbReference>
<evidence type="ECO:0000256" key="1">
    <source>
        <dbReference type="SAM" id="Phobius"/>
    </source>
</evidence>
<feature type="transmembrane region" description="Helical" evidence="1">
    <location>
        <begin position="210"/>
        <end position="231"/>
    </location>
</feature>
<proteinExistence type="predicted"/>
<evidence type="ECO:0000313" key="3">
    <source>
        <dbReference type="Proteomes" id="UP000282311"/>
    </source>
</evidence>
<feature type="transmembrane region" description="Helical" evidence="1">
    <location>
        <begin position="81"/>
        <end position="100"/>
    </location>
</feature>
<keyword evidence="1" id="KW-1133">Transmembrane helix</keyword>
<dbReference type="OrthoDB" id="9813172at2"/>
<name>A0A3B0CIA4_9BACL</name>